<dbReference type="CDD" id="cd07012">
    <property type="entry name" value="PBP2_Bug_TTT"/>
    <property type="match status" value="1"/>
</dbReference>
<evidence type="ECO:0000313" key="4">
    <source>
        <dbReference type="Proteomes" id="UP000321562"/>
    </source>
</evidence>
<protein>
    <submittedName>
        <fullName evidence="3">Tripartite tricarboxylate transporter substrate binding protein</fullName>
    </submittedName>
</protein>
<organism evidence="3 4">
    <name type="scientific">Paracoccus aurantiacus</name>
    <dbReference type="NCBI Taxonomy" id="2599412"/>
    <lineage>
        <taxon>Bacteria</taxon>
        <taxon>Pseudomonadati</taxon>
        <taxon>Pseudomonadota</taxon>
        <taxon>Alphaproteobacteria</taxon>
        <taxon>Rhodobacterales</taxon>
        <taxon>Paracoccaceae</taxon>
        <taxon>Paracoccus</taxon>
    </lineage>
</organism>
<name>A0A5C6RYX8_9RHOB</name>
<dbReference type="Proteomes" id="UP000321562">
    <property type="component" value="Unassembled WGS sequence"/>
</dbReference>
<reference evidence="3 4" key="1">
    <citation type="submission" date="2019-08" db="EMBL/GenBank/DDBJ databases">
        <authorList>
            <person name="Ye J."/>
        </authorList>
    </citation>
    <scope>NUCLEOTIDE SEQUENCE [LARGE SCALE GENOMIC DNA]</scope>
    <source>
        <strain evidence="3 4">TK008</strain>
    </source>
</reference>
<dbReference type="InterPro" id="IPR005064">
    <property type="entry name" value="BUG"/>
</dbReference>
<dbReference type="PIRSF" id="PIRSF017082">
    <property type="entry name" value="YflP"/>
    <property type="match status" value="1"/>
</dbReference>
<feature type="signal peptide" evidence="2">
    <location>
        <begin position="1"/>
        <end position="36"/>
    </location>
</feature>
<feature type="chain" id="PRO_5022723572" evidence="2">
    <location>
        <begin position="37"/>
        <end position="335"/>
    </location>
</feature>
<comment type="similarity">
    <text evidence="1">Belongs to the UPF0065 (bug) family.</text>
</comment>
<dbReference type="PANTHER" id="PTHR42928">
    <property type="entry name" value="TRICARBOXYLATE-BINDING PROTEIN"/>
    <property type="match status" value="1"/>
</dbReference>
<dbReference type="OrthoDB" id="7248487at2"/>
<dbReference type="SUPFAM" id="SSF53850">
    <property type="entry name" value="Periplasmic binding protein-like II"/>
    <property type="match status" value="1"/>
</dbReference>
<dbReference type="InterPro" id="IPR006311">
    <property type="entry name" value="TAT_signal"/>
</dbReference>
<dbReference type="InterPro" id="IPR042100">
    <property type="entry name" value="Bug_dom1"/>
</dbReference>
<sequence length="335" mass="34537">MALVNCSAFTRRRMIGAFLVSAAMLVAPVVATPAQAAEDWPNGPVQFYVPASPGGGTDAVARILADALQKAQGAPFVVVNAPGGGGAVAAEQVRNADPNGQALLFFHTGLMTSYHTGAYPNDPLQEFTPVAVMSVGGTYALAVPADAPYSSVQDLVDAAKAEPEKISLGVQLRGSTHFMGGLLEKDSGAKFRFVEAGSDSDKLVQLQGKQIDAALVNASGTKQYVDTGALKVLGTIGGNAERDPIMPDVASVAEQGFSSAIFGFDFLVLGPKGMDPALVTAIHDAVTAAAGEAPVTEQLNTMGMPVMPLAEADMSKQLTDTDTRISETAVMLGLK</sequence>
<accession>A0A5C6RYX8</accession>
<keyword evidence="4" id="KW-1185">Reference proteome</keyword>
<comment type="caution">
    <text evidence="3">The sequence shown here is derived from an EMBL/GenBank/DDBJ whole genome shotgun (WGS) entry which is preliminary data.</text>
</comment>
<proteinExistence type="inferred from homology"/>
<dbReference type="RefSeq" id="WP_147100215.1">
    <property type="nucleotide sequence ID" value="NZ_JBHUFH010000010.1"/>
</dbReference>
<evidence type="ECO:0000256" key="1">
    <source>
        <dbReference type="ARBA" id="ARBA00006987"/>
    </source>
</evidence>
<dbReference type="AlphaFoldDB" id="A0A5C6RYX8"/>
<dbReference type="Gene3D" id="3.40.190.10">
    <property type="entry name" value="Periplasmic binding protein-like II"/>
    <property type="match status" value="1"/>
</dbReference>
<dbReference type="EMBL" id="VOPL01000007">
    <property type="protein sequence ID" value="TXB67481.1"/>
    <property type="molecule type" value="Genomic_DNA"/>
</dbReference>
<evidence type="ECO:0000313" key="3">
    <source>
        <dbReference type="EMBL" id="TXB67481.1"/>
    </source>
</evidence>
<dbReference type="PANTHER" id="PTHR42928:SF5">
    <property type="entry name" value="BLR1237 PROTEIN"/>
    <property type="match status" value="1"/>
</dbReference>
<dbReference type="Pfam" id="PF03401">
    <property type="entry name" value="TctC"/>
    <property type="match status" value="1"/>
</dbReference>
<gene>
    <name evidence="3" type="ORF">FQV27_15400</name>
</gene>
<dbReference type="PROSITE" id="PS51318">
    <property type="entry name" value="TAT"/>
    <property type="match status" value="1"/>
</dbReference>
<keyword evidence="2" id="KW-0732">Signal</keyword>
<dbReference type="Gene3D" id="3.40.190.150">
    <property type="entry name" value="Bordetella uptake gene, domain 1"/>
    <property type="match status" value="1"/>
</dbReference>
<evidence type="ECO:0000256" key="2">
    <source>
        <dbReference type="SAM" id="SignalP"/>
    </source>
</evidence>